<accession>A0ABP9VFP5</accession>
<dbReference type="Proteomes" id="UP001458946">
    <property type="component" value="Unassembled WGS sequence"/>
</dbReference>
<keyword evidence="3" id="KW-1185">Reference proteome</keyword>
<dbReference type="Pfam" id="PF00857">
    <property type="entry name" value="Isochorismatase"/>
    <property type="match status" value="1"/>
</dbReference>
<organism evidence="2 3">
    <name type="scientific">Deinococcus xinjiangensis</name>
    <dbReference type="NCBI Taxonomy" id="457454"/>
    <lineage>
        <taxon>Bacteria</taxon>
        <taxon>Thermotogati</taxon>
        <taxon>Deinococcota</taxon>
        <taxon>Deinococci</taxon>
        <taxon>Deinococcales</taxon>
        <taxon>Deinococcaceae</taxon>
        <taxon>Deinococcus</taxon>
    </lineage>
</organism>
<dbReference type="EMBL" id="BAABRN010000082">
    <property type="protein sequence ID" value="GAA5504044.1"/>
    <property type="molecule type" value="Genomic_DNA"/>
</dbReference>
<comment type="caution">
    <text evidence="2">The sequence shown here is derived from an EMBL/GenBank/DDBJ whole genome shotgun (WGS) entry which is preliminary data.</text>
</comment>
<dbReference type="InterPro" id="IPR036380">
    <property type="entry name" value="Isochorismatase-like_sf"/>
</dbReference>
<dbReference type="RefSeq" id="WP_353544009.1">
    <property type="nucleotide sequence ID" value="NZ_BAABRN010000082.1"/>
</dbReference>
<name>A0ABP9VFP5_9DEIO</name>
<protein>
    <recommendedName>
        <fullName evidence="1">Isochorismatase-like domain-containing protein</fullName>
    </recommendedName>
</protein>
<reference evidence="2 3" key="1">
    <citation type="submission" date="2024-02" db="EMBL/GenBank/DDBJ databases">
        <title>Deinococcus xinjiangensis NBRC 107630.</title>
        <authorList>
            <person name="Ichikawa N."/>
            <person name="Katano-Makiyama Y."/>
            <person name="Hidaka K."/>
        </authorList>
    </citation>
    <scope>NUCLEOTIDE SEQUENCE [LARGE SCALE GENOMIC DNA]</scope>
    <source>
        <strain evidence="2 3">NBRC 107630</strain>
    </source>
</reference>
<gene>
    <name evidence="2" type="ORF">Dxin01_03812</name>
</gene>
<dbReference type="SUPFAM" id="SSF52499">
    <property type="entry name" value="Isochorismatase-like hydrolases"/>
    <property type="match status" value="1"/>
</dbReference>
<evidence type="ECO:0000313" key="3">
    <source>
        <dbReference type="Proteomes" id="UP001458946"/>
    </source>
</evidence>
<feature type="domain" description="Isochorismatase-like" evidence="1">
    <location>
        <begin position="7"/>
        <end position="130"/>
    </location>
</feature>
<dbReference type="InterPro" id="IPR000868">
    <property type="entry name" value="Isochorismatase-like_dom"/>
</dbReference>
<sequence length="138" mass="15497">MSKAPVALLLLNVQRHDLENQPHEREVARNWTRQIDVAREIGQLIALVQWDGDPEGENPTFSRGWTLFPDFRAEEGDLLIRAVQPDAFASSDLHAQLQAHGVNELVILALRGSEAANVTAQRARDLGYAVNFFEEDIQ</sequence>
<dbReference type="Gene3D" id="3.40.50.850">
    <property type="entry name" value="Isochorismatase-like"/>
    <property type="match status" value="1"/>
</dbReference>
<evidence type="ECO:0000313" key="2">
    <source>
        <dbReference type="EMBL" id="GAA5504044.1"/>
    </source>
</evidence>
<evidence type="ECO:0000259" key="1">
    <source>
        <dbReference type="Pfam" id="PF00857"/>
    </source>
</evidence>
<proteinExistence type="predicted"/>